<dbReference type="InterPro" id="IPR010080">
    <property type="entry name" value="Thioester_reductase-like_dom"/>
</dbReference>
<dbReference type="Pfam" id="PF00501">
    <property type="entry name" value="AMP-binding"/>
    <property type="match status" value="1"/>
</dbReference>
<keyword evidence="4" id="KW-0489">Methyltransferase</keyword>
<dbReference type="PROSITE" id="PS50075">
    <property type="entry name" value="CARRIER"/>
    <property type="match status" value="2"/>
</dbReference>
<dbReference type="RefSeq" id="XP_070919660.1">
    <property type="nucleotide sequence ID" value="XM_071063559.1"/>
</dbReference>
<dbReference type="PROSITE" id="PS52004">
    <property type="entry name" value="KS3_2"/>
    <property type="match status" value="1"/>
</dbReference>
<dbReference type="SUPFAM" id="SSF52151">
    <property type="entry name" value="FabD/lysophospholipase-like"/>
    <property type="match status" value="1"/>
</dbReference>
<dbReference type="Gene3D" id="3.30.300.30">
    <property type="match status" value="1"/>
</dbReference>
<dbReference type="SUPFAM" id="SSF55048">
    <property type="entry name" value="Probable ACP-binding domain of malonyl-CoA ACP transacylase"/>
    <property type="match status" value="1"/>
</dbReference>
<dbReference type="InterPro" id="IPR000873">
    <property type="entry name" value="AMP-dep_synth/lig_dom"/>
</dbReference>
<dbReference type="InterPro" id="IPR010071">
    <property type="entry name" value="AA_adenyl_dom"/>
</dbReference>
<dbReference type="Pfam" id="PF16197">
    <property type="entry name" value="KAsynt_C_assoc"/>
    <property type="match status" value="1"/>
</dbReference>
<dbReference type="InterPro" id="IPR025110">
    <property type="entry name" value="AMP-bd_C"/>
</dbReference>
<dbReference type="CDD" id="cd08956">
    <property type="entry name" value="KR_3_FAS_SDR_x"/>
    <property type="match status" value="1"/>
</dbReference>
<dbReference type="PROSITE" id="PS00455">
    <property type="entry name" value="AMP_BINDING"/>
    <property type="match status" value="1"/>
</dbReference>
<dbReference type="PANTHER" id="PTHR43775:SF51">
    <property type="entry name" value="INACTIVE PHENOLPHTHIOCEROL SYNTHESIS POLYKETIDE SYNTHASE TYPE I PKS1-RELATED"/>
    <property type="match status" value="1"/>
</dbReference>
<dbReference type="InterPro" id="IPR016036">
    <property type="entry name" value="Malonyl_transacylase_ACP-bd"/>
</dbReference>
<dbReference type="PROSITE" id="PS00012">
    <property type="entry name" value="PHOSPHOPANTETHEINE"/>
    <property type="match status" value="1"/>
</dbReference>
<dbReference type="InterPro" id="IPR036736">
    <property type="entry name" value="ACP-like_sf"/>
</dbReference>
<sequence length="2578" mass="279269">MHLISAEADRDRATLALNELRIDDTDDAAGLGLCLHEVLERAAENYSNSVALVCGNARISFGELNSFANRFARVLIQRGVGNGDLVGVALDRSVELVAALLAVLKTGAAYVPIEPALPAERISQMVDDARPKLLIAGASTLIKPFVSHGRLCCLSVDEVLEMMDQDTSSSDNNVGVTVRSDDLAYVMYTSGSTGRPKGVEIRHRSVTNLLLSMQREPGCGETDRLLAITTVSFDMAVFELFLPLLCGATTVIAQKHQVKDTAALVGLMEHHRITMMQGTPAIWQMLLDSGWCGQHRLGKIFCGGEALPRTLANRLLACGDEVWNMYGPTEATVYASIWRVCQDQDVVIGSPIANSHLYVLDENLSPVPLGSPGELCIGGAGVARGYRNNSKLSRSQFLDNPFHPGLMYRTGDLARFLAPGRLSVMGRMDGQVKIRGHRIEPGDVEAAITEHEDMSGAVVVCRDDRLVAYCLRKATGKAFRNGAQGDAASLGRVLRPWLAKRLPDYMVPAFFVEIEAFPMTVNGKIDRKALPDPVAAIPSQTHTTAVTPATTGLESRILAIWSKILGHDRIGVRDNFFEIGGDSARVVRVQQELERLLGRPVPVPKLFEHYTISALAAHLTSLPNISGPDLRTDTNQHPVRDDTGCQDIAIVSMACRLPGGITTPEDFWELLECGGDAITNVPKDRWDADALYDARPDAKGRSYCRRGGFLASIDSFDADFFGISPREARSLDPSQYLMLETCWEGFERAGYTLEELRGSQTGVFIGTSNILAHLALDPAAIRDPADLDGYAVTGSAGGTMSGRISYQLGLQGPTMTIDTACSSSLVATHLACNALRQGECDVAVSGGVSLLLNPGLHVEFSRLQGMSPDGRCRSFSADTQGTGWSEGSVAVILKRLSDAQRDGDPIQAVIRGAAVNHDGRSASLTTPSGAAQRRLIHTALAAAGLQPNDMDYVEAHGTGTKLGDPIEAAALAEVFGPSRITHPEPLLIGSVKSNIGHTQAAAGLVGLLKVTLAMQHSMLPQTLHVTKPTQAVDWQRANMTPVLNKQPWPSRENRLRRAGVSAFGIGGTNAHVIVQEPPRRQAADADNVKTAARLPRSLPFLLSGDNDAALRMQAEKLRRHISSNSSSNSSSSTTGISQDGLVDVAYSLATTRSHLRKRLVLIAQDKTELLEKLDSDIQPDSFALPNGTTGASSNTAAEPPKLAMLFTGQGSQWPGMGKDLCEVYPSFGKMIREIAAEFDAELEIPLLDVMWADPGSKAAALLSHTDFAQPALFALEVSLWRLWQDWGVTPDFVLGHSLGELVAAHVAGVLDLPDACRLVAARGRLMQAQSGDYSMVSLEASPAEVATALEQLGQRAKVDVALYNTPSQTVISGDMRAVGIIAGHFAEQGRKTKTVVAGHAFHSRHMDGMLADFRAVVDTVRFHPPQLSIISNLDGRPAKANQLQQADYWLKQAREPVRFSDSIQALAHDHGVNIFLELGPHPVLCGMGAECLADNYNKDKPVAWTPSLIRHQDSALTLQRSVAHLHTRHIPINWQAFFKPFGCRRVQLPTYAFQRKRFVRPGLGTQPRVASASTNGINGTATSIISATTHTAPGGDEGHFQFEVMWHPVRTDNVRSSGTWALLVPVGTSSAWATSVTAALAQAGVQLVQAEHLQEAETLDGLICLWDWDPNDTDVISQARELMPKALTQLQTAARTRFLPPLVWVTHHAVGTGVESDDQTMRLGAEPLLWGLMRTARSEHPELRLRLVDLDQETTSACIPSALLMLHEEPECAVRHGRVFVPRMERVSSIPKPLLVKHRLVRPDGAVLVTGGLGHLGACVARWLVSDHQVRDLVLTSRHGMDAPGADALVTELSRSGARVTVTSGNIADPTNVTEILATFSNDRPLRGIVHAAGVVDSGVLSAMTQERCEAAIAPKVYGAWLLHQLTRHMDLDLFMMFSSISGVMGMLGLANYAAANTFLDALAHQRRAQGLAATSVAYGTWAGDGGMASRLSSNTRSHLAHFGLDPLPPDEALELLKQAVVSTRALTVAAALDMERLRGFFEDHGGSIPPLLGSLLSWDATVTEAPPSLSRRRDLRASLMEAEPGQHAGIMLNTVRQVVAKALGFTHPLDVDVDRPLKDIGIDSLTAVQVRNHLTTLTGLTLSVNIAFLYPNLRALSESLLFRLQQDMDKSPTTIASTTASSTSVQLNSEAVRRGCLDNSFKFDNYLTRDSSRHPPRRPESVFLTGATGFVGAFILYELLKKNIPTYCLVRAGSVDEARQRVMSTLQDYDLWEPNFASLIKPTVGDMAQPLLGLTEQIFNDLADRVDAICHSGALVHWMRPLHDYVGPNIISTHEILRLASRGRAKVVHLVSTISTLPKHMGLDLREGDLEYGYGTSKYIAERLVAAARWRGARAYVYRLPYVTASNSTGHFRHDRGDFLHNLIVGGLEMGAFPSVDADMAAVLPVDYLAKTILAVMTGTHDPSDRHEKGCDFDFLNPRAPTCTDFFKLVGAASGGKQKEIIAFSAWKRRALDYAALHPASSFARITAVLDNYTDENAAAMFKGLPPGDHIFGGDDHPAPLIGEQFINAYLDRINNS</sequence>
<dbReference type="EMBL" id="BAAFSV010000004">
    <property type="protein sequence ID" value="GAB1317929.1"/>
    <property type="molecule type" value="Genomic_DNA"/>
</dbReference>
<keyword evidence="11" id="KW-1185">Reference proteome</keyword>
<dbReference type="SUPFAM" id="SSF47336">
    <property type="entry name" value="ACP-like"/>
    <property type="match status" value="2"/>
</dbReference>
<evidence type="ECO:0000256" key="4">
    <source>
        <dbReference type="ARBA" id="ARBA00022603"/>
    </source>
</evidence>
<dbReference type="InterPro" id="IPR020841">
    <property type="entry name" value="PKS_Beta-ketoAc_synthase_dom"/>
</dbReference>
<dbReference type="GeneID" id="98178882"/>
<dbReference type="CDD" id="cd00833">
    <property type="entry name" value="PKS"/>
    <property type="match status" value="1"/>
</dbReference>
<evidence type="ECO:0000313" key="10">
    <source>
        <dbReference type="EMBL" id="GAB1317929.1"/>
    </source>
</evidence>
<dbReference type="InterPro" id="IPR032821">
    <property type="entry name" value="PKS_assoc"/>
</dbReference>
<dbReference type="SUPFAM" id="SSF56801">
    <property type="entry name" value="Acetyl-CoA synthetase-like"/>
    <property type="match status" value="1"/>
</dbReference>
<dbReference type="InterPro" id="IPR016035">
    <property type="entry name" value="Acyl_Trfase/lysoPLipase"/>
</dbReference>
<dbReference type="Pfam" id="PF22953">
    <property type="entry name" value="SpnB_Rossmann"/>
    <property type="match status" value="1"/>
</dbReference>
<evidence type="ECO:0000256" key="1">
    <source>
        <dbReference type="ARBA" id="ARBA00022450"/>
    </source>
</evidence>
<feature type="domain" description="Carrier" evidence="8">
    <location>
        <begin position="548"/>
        <end position="623"/>
    </location>
</feature>
<dbReference type="Pfam" id="PF00109">
    <property type="entry name" value="ketoacyl-synt"/>
    <property type="match status" value="1"/>
</dbReference>
<dbReference type="Pfam" id="PF13193">
    <property type="entry name" value="AMP-binding_C"/>
    <property type="match status" value="1"/>
</dbReference>
<dbReference type="Pfam" id="PF00550">
    <property type="entry name" value="PP-binding"/>
    <property type="match status" value="2"/>
</dbReference>
<dbReference type="Pfam" id="PF08659">
    <property type="entry name" value="KR"/>
    <property type="match status" value="1"/>
</dbReference>
<dbReference type="SMART" id="SM00823">
    <property type="entry name" value="PKS_PP"/>
    <property type="match status" value="2"/>
</dbReference>
<dbReference type="InterPro" id="IPR001227">
    <property type="entry name" value="Ac_transferase_dom_sf"/>
</dbReference>
<dbReference type="SUPFAM" id="SSF51735">
    <property type="entry name" value="NAD(P)-binding Rossmann-fold domains"/>
    <property type="match status" value="3"/>
</dbReference>
<keyword evidence="7" id="KW-0511">Multifunctional enzyme</keyword>
<dbReference type="CDD" id="cd05930">
    <property type="entry name" value="A_NRPS"/>
    <property type="match status" value="1"/>
</dbReference>
<dbReference type="SMART" id="SM01294">
    <property type="entry name" value="PKS_PP_betabranch"/>
    <property type="match status" value="1"/>
</dbReference>
<dbReference type="InterPro" id="IPR057326">
    <property type="entry name" value="KR_dom"/>
</dbReference>
<dbReference type="InterPro" id="IPR006162">
    <property type="entry name" value="Ppantetheine_attach_site"/>
</dbReference>
<dbReference type="Gene3D" id="3.40.50.980">
    <property type="match status" value="2"/>
</dbReference>
<dbReference type="InterPro" id="IPR036291">
    <property type="entry name" value="NAD(P)-bd_dom_sf"/>
</dbReference>
<dbReference type="InterPro" id="IPR045851">
    <property type="entry name" value="AMP-bd_C_sf"/>
</dbReference>
<dbReference type="PANTHER" id="PTHR43775">
    <property type="entry name" value="FATTY ACID SYNTHASE"/>
    <property type="match status" value="1"/>
</dbReference>
<comment type="caution">
    <text evidence="10">The sequence shown here is derived from an EMBL/GenBank/DDBJ whole genome shotgun (WGS) entry which is preliminary data.</text>
</comment>
<gene>
    <name evidence="10" type="ORF">MFIFM68171_08139</name>
</gene>
<evidence type="ECO:0000313" key="11">
    <source>
        <dbReference type="Proteomes" id="UP001628179"/>
    </source>
</evidence>
<dbReference type="InterPro" id="IPR014030">
    <property type="entry name" value="Ketoacyl_synth_N"/>
</dbReference>
<dbReference type="InterPro" id="IPR020806">
    <property type="entry name" value="PKS_PP-bd"/>
</dbReference>
<dbReference type="NCBIfam" id="TIGR01746">
    <property type="entry name" value="Thioester-redct"/>
    <property type="match status" value="1"/>
</dbReference>
<dbReference type="NCBIfam" id="TIGR01733">
    <property type="entry name" value="AA-adenyl-dom"/>
    <property type="match status" value="1"/>
</dbReference>
<dbReference type="Gene3D" id="2.30.38.10">
    <property type="entry name" value="Luciferase, Domain 3"/>
    <property type="match status" value="1"/>
</dbReference>
<dbReference type="InterPro" id="IPR050091">
    <property type="entry name" value="PKS_NRPS_Biosynth_Enz"/>
</dbReference>
<feature type="domain" description="Carrier" evidence="8">
    <location>
        <begin position="2090"/>
        <end position="2165"/>
    </location>
</feature>
<evidence type="ECO:0000259" key="8">
    <source>
        <dbReference type="PROSITE" id="PS50075"/>
    </source>
</evidence>
<dbReference type="Gene3D" id="3.30.70.3290">
    <property type="match status" value="1"/>
</dbReference>
<evidence type="ECO:0000256" key="7">
    <source>
        <dbReference type="ARBA" id="ARBA00023268"/>
    </source>
</evidence>
<dbReference type="InterPro" id="IPR055123">
    <property type="entry name" value="SpnB-like_Rossmann"/>
</dbReference>
<dbReference type="Pfam" id="PF02801">
    <property type="entry name" value="Ketoacyl-synt_C"/>
    <property type="match status" value="1"/>
</dbReference>
<keyword evidence="6" id="KW-0560">Oxidoreductase</keyword>
<proteinExistence type="predicted"/>
<dbReference type="InterPro" id="IPR016039">
    <property type="entry name" value="Thiolase-like"/>
</dbReference>
<dbReference type="Gene3D" id="3.40.366.10">
    <property type="entry name" value="Malonyl-Coenzyme A Acyl Carrier Protein, domain 2"/>
    <property type="match status" value="1"/>
</dbReference>
<organism evidence="10 11">
    <name type="scientific">Madurella fahalii</name>
    <dbReference type="NCBI Taxonomy" id="1157608"/>
    <lineage>
        <taxon>Eukaryota</taxon>
        <taxon>Fungi</taxon>
        <taxon>Dikarya</taxon>
        <taxon>Ascomycota</taxon>
        <taxon>Pezizomycotina</taxon>
        <taxon>Sordariomycetes</taxon>
        <taxon>Sordariomycetidae</taxon>
        <taxon>Sordariales</taxon>
        <taxon>Sordariales incertae sedis</taxon>
        <taxon>Madurella</taxon>
    </lineage>
</organism>
<accession>A0ABQ0GJJ5</accession>
<dbReference type="SUPFAM" id="SSF53901">
    <property type="entry name" value="Thiolase-like"/>
    <property type="match status" value="1"/>
</dbReference>
<keyword evidence="2" id="KW-0597">Phosphoprotein</keyword>
<protein>
    <submittedName>
        <fullName evidence="10">Nonribosomal peptide synthetase 7</fullName>
    </submittedName>
</protein>
<dbReference type="Gene3D" id="3.40.50.720">
    <property type="entry name" value="NAD(P)-binding Rossmann-like Domain"/>
    <property type="match status" value="2"/>
</dbReference>
<evidence type="ECO:0000256" key="5">
    <source>
        <dbReference type="ARBA" id="ARBA00022679"/>
    </source>
</evidence>
<dbReference type="Pfam" id="PF00698">
    <property type="entry name" value="Acyl_transf_1"/>
    <property type="match status" value="1"/>
</dbReference>
<dbReference type="Pfam" id="PF07993">
    <property type="entry name" value="NAD_binding_4"/>
    <property type="match status" value="1"/>
</dbReference>
<feature type="domain" description="Ketosynthase family 3 (KS3)" evidence="9">
    <location>
        <begin position="645"/>
        <end position="1076"/>
    </location>
</feature>
<dbReference type="Gene3D" id="1.10.1200.10">
    <property type="entry name" value="ACP-like"/>
    <property type="match status" value="2"/>
</dbReference>
<dbReference type="InterPro" id="IPR013968">
    <property type="entry name" value="PKS_KR"/>
</dbReference>
<dbReference type="InterPro" id="IPR009081">
    <property type="entry name" value="PP-bd_ACP"/>
</dbReference>
<name>A0ABQ0GJJ5_9PEZI</name>
<keyword evidence="3" id="KW-0436">Ligase</keyword>
<dbReference type="SMART" id="SM00825">
    <property type="entry name" value="PKS_KS"/>
    <property type="match status" value="1"/>
</dbReference>
<dbReference type="Gene3D" id="3.40.47.10">
    <property type="match status" value="1"/>
</dbReference>
<dbReference type="InterPro" id="IPR013120">
    <property type="entry name" value="FAR_NAD-bd"/>
</dbReference>
<dbReference type="InterPro" id="IPR014031">
    <property type="entry name" value="Ketoacyl_synth_C"/>
</dbReference>
<keyword evidence="5" id="KW-0808">Transferase</keyword>
<keyword evidence="1" id="KW-0596">Phosphopantetheine</keyword>
<evidence type="ECO:0000256" key="2">
    <source>
        <dbReference type="ARBA" id="ARBA00022553"/>
    </source>
</evidence>
<evidence type="ECO:0000256" key="6">
    <source>
        <dbReference type="ARBA" id="ARBA00023002"/>
    </source>
</evidence>
<dbReference type="SMART" id="SM00827">
    <property type="entry name" value="PKS_AT"/>
    <property type="match status" value="1"/>
</dbReference>
<dbReference type="SMART" id="SM00822">
    <property type="entry name" value="PKS_KR"/>
    <property type="match status" value="1"/>
</dbReference>
<evidence type="ECO:0000259" key="9">
    <source>
        <dbReference type="PROSITE" id="PS52004"/>
    </source>
</evidence>
<dbReference type="InterPro" id="IPR014043">
    <property type="entry name" value="Acyl_transferase_dom"/>
</dbReference>
<reference evidence="10 11" key="1">
    <citation type="submission" date="2024-09" db="EMBL/GenBank/DDBJ databases">
        <title>Itraconazole resistance in Madurella fahalii resulting from another homologue of gene encoding cytochrome P450 14-alpha sterol demethylase (CYP51).</title>
        <authorList>
            <person name="Yoshioka I."/>
            <person name="Fahal A.H."/>
            <person name="Kaneko S."/>
            <person name="Yaguchi T."/>
        </authorList>
    </citation>
    <scope>NUCLEOTIDE SEQUENCE [LARGE SCALE GENOMIC DNA]</scope>
    <source>
        <strain evidence="10 11">IFM 68171</strain>
    </source>
</reference>
<dbReference type="Proteomes" id="UP001628179">
    <property type="component" value="Unassembled WGS sequence"/>
</dbReference>
<evidence type="ECO:0000256" key="3">
    <source>
        <dbReference type="ARBA" id="ARBA00022598"/>
    </source>
</evidence>
<dbReference type="InterPro" id="IPR020845">
    <property type="entry name" value="AMP-binding_CS"/>
</dbReference>